<proteinExistence type="predicted"/>
<dbReference type="EMBL" id="JACHWF010000009">
    <property type="protein sequence ID" value="MBB3010690.1"/>
    <property type="molecule type" value="Genomic_DNA"/>
</dbReference>
<feature type="region of interest" description="Disordered" evidence="1">
    <location>
        <begin position="129"/>
        <end position="150"/>
    </location>
</feature>
<name>A0A7W4VGS8_9BURK</name>
<protein>
    <submittedName>
        <fullName evidence="2">Uncharacterized protein</fullName>
    </submittedName>
</protein>
<dbReference type="AlphaFoldDB" id="A0A7W4VGS8"/>
<evidence type="ECO:0000313" key="2">
    <source>
        <dbReference type="EMBL" id="MBB3010690.1"/>
    </source>
</evidence>
<accession>A0A7W4VGS8</accession>
<evidence type="ECO:0000313" key="3">
    <source>
        <dbReference type="Proteomes" id="UP000578036"/>
    </source>
</evidence>
<comment type="caution">
    <text evidence="2">The sequence shown here is derived from an EMBL/GenBank/DDBJ whole genome shotgun (WGS) entry which is preliminary data.</text>
</comment>
<keyword evidence="3" id="KW-1185">Reference proteome</keyword>
<dbReference type="Proteomes" id="UP000578036">
    <property type="component" value="Unassembled WGS sequence"/>
</dbReference>
<sequence>MTKKIRRMKNAWTRKEVATLRANWHNGLPIKQWMNELPGRSYSAIMQRAHELELGPRGRCFAVPPTTWTLIQRLLSDGVARTVNAIAAAVGCSGRHVYTTLERYHGAETRIAGWAPRTRNGGDKPAMWALGSGPDARKPRPLSPTEATRRYRKKLRNDPDRMIAREGKDWLRHAERHGNLIRRDQAASWLPTTSNHAPT</sequence>
<reference evidence="2 3" key="1">
    <citation type="submission" date="2020-08" db="EMBL/GenBank/DDBJ databases">
        <title>Genomic Encyclopedia of Type Strains, Phase IV (KMG-V): Genome sequencing to study the core and pangenomes of soil and plant-associated prokaryotes.</title>
        <authorList>
            <person name="Whitman W."/>
        </authorList>
    </citation>
    <scope>NUCLEOTIDE SEQUENCE [LARGE SCALE GENOMIC DNA]</scope>
    <source>
        <strain evidence="2 3">SLV-2362</strain>
    </source>
</reference>
<dbReference type="RefSeq" id="WP_183300726.1">
    <property type="nucleotide sequence ID" value="NZ_JACHWF010000009.1"/>
</dbReference>
<gene>
    <name evidence="2" type="ORF">FHX61_005371</name>
</gene>
<organism evidence="2 3">
    <name type="scientific">Cupriavidus alkaliphilus</name>
    <dbReference type="NCBI Taxonomy" id="942866"/>
    <lineage>
        <taxon>Bacteria</taxon>
        <taxon>Pseudomonadati</taxon>
        <taxon>Pseudomonadota</taxon>
        <taxon>Betaproteobacteria</taxon>
        <taxon>Burkholderiales</taxon>
        <taxon>Burkholderiaceae</taxon>
        <taxon>Cupriavidus</taxon>
    </lineage>
</organism>
<evidence type="ECO:0000256" key="1">
    <source>
        <dbReference type="SAM" id="MobiDB-lite"/>
    </source>
</evidence>